<gene>
    <name evidence="1" type="ORF">A2149_01205</name>
</gene>
<evidence type="ECO:0000313" key="1">
    <source>
        <dbReference type="EMBL" id="OGL45924.1"/>
    </source>
</evidence>
<proteinExistence type="predicted"/>
<accession>A0A1F7RY61</accession>
<sequence length="98" mass="11192">MAKKYKITLTITHVGGKCGAGCEIGKKYELSPIKTDNLCGSFYHNLFPIISVFNSGGELFFLKDKDRIEVRCPDYINDVRGTLEREVIGEWEERKTKM</sequence>
<name>A0A1F7RY61_9BACT</name>
<dbReference type="Proteomes" id="UP000178435">
    <property type="component" value="Unassembled WGS sequence"/>
</dbReference>
<reference evidence="1 2" key="1">
    <citation type="journal article" date="2016" name="Nat. Commun.">
        <title>Thousands of microbial genomes shed light on interconnected biogeochemical processes in an aquifer system.</title>
        <authorList>
            <person name="Anantharaman K."/>
            <person name="Brown C.T."/>
            <person name="Hug L.A."/>
            <person name="Sharon I."/>
            <person name="Castelle C.J."/>
            <person name="Probst A.J."/>
            <person name="Thomas B.C."/>
            <person name="Singh A."/>
            <person name="Wilkins M.J."/>
            <person name="Karaoz U."/>
            <person name="Brodie E.L."/>
            <person name="Williams K.H."/>
            <person name="Hubbard S.S."/>
            <person name="Banfield J.F."/>
        </authorList>
    </citation>
    <scope>NUCLEOTIDE SEQUENCE [LARGE SCALE GENOMIC DNA]</scope>
</reference>
<dbReference type="InterPro" id="IPR023811">
    <property type="entry name" value="CHP04076"/>
</dbReference>
<evidence type="ECO:0000313" key="2">
    <source>
        <dbReference type="Proteomes" id="UP000178435"/>
    </source>
</evidence>
<dbReference type="AlphaFoldDB" id="A0A1F7RY61"/>
<evidence type="ECO:0008006" key="3">
    <source>
        <dbReference type="Google" id="ProtNLM"/>
    </source>
</evidence>
<protein>
    <recommendedName>
        <fullName evidence="3">TIGR04076 family protein</fullName>
    </recommendedName>
</protein>
<dbReference type="EMBL" id="MGDF01000073">
    <property type="protein sequence ID" value="OGL45924.1"/>
    <property type="molecule type" value="Genomic_DNA"/>
</dbReference>
<comment type="caution">
    <text evidence="1">The sequence shown here is derived from an EMBL/GenBank/DDBJ whole genome shotgun (WGS) entry which is preliminary data.</text>
</comment>
<dbReference type="NCBIfam" id="TIGR04076">
    <property type="entry name" value="TIGR04076 family protein"/>
    <property type="match status" value="1"/>
</dbReference>
<organism evidence="1 2">
    <name type="scientific">Candidatus Schekmanbacteria bacterium RBG_16_38_11</name>
    <dbReference type="NCBI Taxonomy" id="1817880"/>
    <lineage>
        <taxon>Bacteria</taxon>
        <taxon>Candidatus Schekmaniibacteriota</taxon>
    </lineage>
</organism>